<dbReference type="RefSeq" id="WP_098195883.1">
    <property type="nucleotide sequence ID" value="NZ_CP023777.1"/>
</dbReference>
<dbReference type="Proteomes" id="UP000220133">
    <property type="component" value="Chromosome"/>
</dbReference>
<dbReference type="InterPro" id="IPR012337">
    <property type="entry name" value="RNaseH-like_sf"/>
</dbReference>
<dbReference type="AlphaFoldDB" id="A0A291QZV1"/>
<protein>
    <submittedName>
        <fullName evidence="2">3'-5' exonuclease</fullName>
    </submittedName>
</protein>
<keyword evidence="2" id="KW-0378">Hydrolase</keyword>
<reference evidence="2 3" key="1">
    <citation type="submission" date="2017-10" db="EMBL/GenBank/DDBJ databases">
        <title>Paenichitinophaga pekingensis gen. nov., sp. nov., isolated from activated sludge.</title>
        <authorList>
            <person name="Jin D."/>
            <person name="Kong X."/>
            <person name="Deng Y."/>
            <person name="Bai Z."/>
        </authorList>
    </citation>
    <scope>NUCLEOTIDE SEQUENCE [LARGE SCALE GENOMIC DNA]</scope>
    <source>
        <strain evidence="2 3">13</strain>
    </source>
</reference>
<keyword evidence="2" id="KW-0540">Nuclease</keyword>
<dbReference type="InterPro" id="IPR036397">
    <property type="entry name" value="RNaseH_sf"/>
</dbReference>
<dbReference type="GO" id="GO:0003676">
    <property type="term" value="F:nucleic acid binding"/>
    <property type="evidence" value="ECO:0007669"/>
    <property type="project" value="InterPro"/>
</dbReference>
<dbReference type="EMBL" id="CP023777">
    <property type="protein sequence ID" value="ATL49516.1"/>
    <property type="molecule type" value="Genomic_DNA"/>
</dbReference>
<dbReference type="Pfam" id="PF10108">
    <property type="entry name" value="DNA_pol_B_exo2"/>
    <property type="match status" value="1"/>
</dbReference>
<organism evidence="2 3">
    <name type="scientific">Chitinophaga caeni</name>
    <dbReference type="NCBI Taxonomy" id="2029983"/>
    <lineage>
        <taxon>Bacteria</taxon>
        <taxon>Pseudomonadati</taxon>
        <taxon>Bacteroidota</taxon>
        <taxon>Chitinophagia</taxon>
        <taxon>Chitinophagales</taxon>
        <taxon>Chitinophagaceae</taxon>
        <taxon>Chitinophaga</taxon>
    </lineage>
</organism>
<proteinExistence type="predicted"/>
<sequence length="246" mass="28021">MLNHVALDQLLILDIETVPLVSSFSDLSTEMQYLWEEKFTKTAPETGDAAAGYMERAGIYAEFGKIVCISAGFFHADGGKYNFRMKSFSGDDEPQLLEEFLDLVQRFSLKFPRFQFAGHNIKEFDIPYICRRSVISSLILPAALQIHGMKPWELPMLDTMQLWRFGDFKNYTSLKLLSAIMGIPSPKDDIDGSMVGKVYWEEKDIHRITEYCQKDVVAVAQLLLKFKNLPLLETEDIIMIGNSQGN</sequence>
<dbReference type="OrthoDB" id="9773351at2"/>
<dbReference type="InterPro" id="IPR019288">
    <property type="entry name" value="3'-5'_exonuclease_PolB-like"/>
</dbReference>
<keyword evidence="2" id="KW-0269">Exonuclease</keyword>
<dbReference type="GO" id="GO:0004527">
    <property type="term" value="F:exonuclease activity"/>
    <property type="evidence" value="ECO:0007669"/>
    <property type="project" value="UniProtKB-KW"/>
</dbReference>
<dbReference type="KEGG" id="cbae:COR50_21345"/>
<dbReference type="SUPFAM" id="SSF53098">
    <property type="entry name" value="Ribonuclease H-like"/>
    <property type="match status" value="1"/>
</dbReference>
<evidence type="ECO:0000313" key="3">
    <source>
        <dbReference type="Proteomes" id="UP000220133"/>
    </source>
</evidence>
<evidence type="ECO:0000259" key="1">
    <source>
        <dbReference type="Pfam" id="PF10108"/>
    </source>
</evidence>
<evidence type="ECO:0000313" key="2">
    <source>
        <dbReference type="EMBL" id="ATL49516.1"/>
    </source>
</evidence>
<gene>
    <name evidence="2" type="ORF">COR50_21345</name>
</gene>
<accession>A0A291QZV1</accession>
<keyword evidence="3" id="KW-1185">Reference proteome</keyword>
<dbReference type="Gene3D" id="3.30.420.10">
    <property type="entry name" value="Ribonuclease H-like superfamily/Ribonuclease H"/>
    <property type="match status" value="1"/>
</dbReference>
<feature type="domain" description="Predicted 3'-5' exonuclease PolB-like" evidence="1">
    <location>
        <begin position="63"/>
        <end position="227"/>
    </location>
</feature>
<name>A0A291QZV1_9BACT</name>